<dbReference type="Proteomes" id="UP000565441">
    <property type="component" value="Unassembled WGS sequence"/>
</dbReference>
<name>A0A8H5GVN3_9AGAR</name>
<evidence type="ECO:0000256" key="1">
    <source>
        <dbReference type="SAM" id="Coils"/>
    </source>
</evidence>
<protein>
    <submittedName>
        <fullName evidence="2">Uncharacterized protein</fullName>
    </submittedName>
</protein>
<organism evidence="2 3">
    <name type="scientific">Tricholomella constricta</name>
    <dbReference type="NCBI Taxonomy" id="117010"/>
    <lineage>
        <taxon>Eukaryota</taxon>
        <taxon>Fungi</taxon>
        <taxon>Dikarya</taxon>
        <taxon>Basidiomycota</taxon>
        <taxon>Agaricomycotina</taxon>
        <taxon>Agaricomycetes</taxon>
        <taxon>Agaricomycetidae</taxon>
        <taxon>Agaricales</taxon>
        <taxon>Tricholomatineae</taxon>
        <taxon>Lyophyllaceae</taxon>
        <taxon>Tricholomella</taxon>
    </lineage>
</organism>
<evidence type="ECO:0000313" key="3">
    <source>
        <dbReference type="Proteomes" id="UP000565441"/>
    </source>
</evidence>
<dbReference type="EMBL" id="JAACJP010000044">
    <property type="protein sequence ID" value="KAF5372033.1"/>
    <property type="molecule type" value="Genomic_DNA"/>
</dbReference>
<reference evidence="2 3" key="1">
    <citation type="journal article" date="2020" name="ISME J.">
        <title>Uncovering the hidden diversity of litter-decomposition mechanisms in mushroom-forming fungi.</title>
        <authorList>
            <person name="Floudas D."/>
            <person name="Bentzer J."/>
            <person name="Ahren D."/>
            <person name="Johansson T."/>
            <person name="Persson P."/>
            <person name="Tunlid A."/>
        </authorList>
    </citation>
    <scope>NUCLEOTIDE SEQUENCE [LARGE SCALE GENOMIC DNA]</scope>
    <source>
        <strain evidence="2 3">CBS 661.87</strain>
    </source>
</reference>
<accession>A0A8H5GVN3</accession>
<proteinExistence type="predicted"/>
<keyword evidence="3" id="KW-1185">Reference proteome</keyword>
<gene>
    <name evidence="2" type="ORF">D9615_008124</name>
</gene>
<sequence>MVGAPLLTGIRFIDEDRTIFVEPPYTLATLVKGLTLSSPAISACFSSKYAVARQDKSDYDLGNPTHQHEEGYQAKSPETTFAWETKQFSQVDEELARGESEAMGKLAQPKDMTTILGMLNDLKDKQERADKVVEKMKLVHAMSEEEMQRKLRESQDKYVSLEAEMKEMKGDLHESKEKHAKSEMELEEIRGELKKSIEKHGALEDELAAVTEANQDVMAAVGDSDSAALDRIRLRNLLHRAQTCLGLIAGVATMQ</sequence>
<feature type="coiled-coil region" evidence="1">
    <location>
        <begin position="144"/>
        <end position="206"/>
    </location>
</feature>
<evidence type="ECO:0000313" key="2">
    <source>
        <dbReference type="EMBL" id="KAF5372033.1"/>
    </source>
</evidence>
<keyword evidence="1" id="KW-0175">Coiled coil</keyword>
<dbReference type="AlphaFoldDB" id="A0A8H5GVN3"/>
<comment type="caution">
    <text evidence="2">The sequence shown here is derived from an EMBL/GenBank/DDBJ whole genome shotgun (WGS) entry which is preliminary data.</text>
</comment>